<evidence type="ECO:0000313" key="2">
    <source>
        <dbReference type="EMBL" id="MDF5690049.1"/>
    </source>
</evidence>
<dbReference type="Proteomes" id="UP001321344">
    <property type="component" value="Unassembled WGS sequence"/>
</dbReference>
<organism evidence="2 3">
    <name type="scientific">Aquirufa aurantiipilula</name>
    <dbReference type="NCBI Taxonomy" id="2696561"/>
    <lineage>
        <taxon>Bacteria</taxon>
        <taxon>Pseudomonadati</taxon>
        <taxon>Bacteroidota</taxon>
        <taxon>Cytophagia</taxon>
        <taxon>Cytophagales</taxon>
        <taxon>Flectobacillaceae</taxon>
        <taxon>Aquirufa</taxon>
    </lineage>
</organism>
<reference evidence="2 3" key="1">
    <citation type="submission" date="2023-03" db="EMBL/GenBank/DDBJ databases">
        <title>Genome sequencing of Aquirufa.</title>
        <authorList>
            <person name="Pitt A."/>
            <person name="Hahn M.W."/>
        </authorList>
    </citation>
    <scope>NUCLEOTIDE SEQUENCE [LARGE SCALE GENOMIC DNA]</scope>
    <source>
        <strain evidence="2 3">WAEICH-18A</strain>
    </source>
</reference>
<name>A0ABT6BI97_9BACT</name>
<evidence type="ECO:0000313" key="3">
    <source>
        <dbReference type="Proteomes" id="UP001321344"/>
    </source>
</evidence>
<feature type="signal peptide" evidence="1">
    <location>
        <begin position="1"/>
        <end position="19"/>
    </location>
</feature>
<feature type="chain" id="PRO_5046076205" description="DUF4252 domain-containing protein" evidence="1">
    <location>
        <begin position="20"/>
        <end position="173"/>
    </location>
</feature>
<keyword evidence="3" id="KW-1185">Reference proteome</keyword>
<dbReference type="EMBL" id="JARJOW010000002">
    <property type="protein sequence ID" value="MDF5690049.1"/>
    <property type="molecule type" value="Genomic_DNA"/>
</dbReference>
<evidence type="ECO:0008006" key="4">
    <source>
        <dbReference type="Google" id="ProtNLM"/>
    </source>
</evidence>
<dbReference type="RefSeq" id="WP_276343793.1">
    <property type="nucleotide sequence ID" value="NZ_JARJOW010000002.1"/>
</dbReference>
<sequence>MKFGLILLLSVFLCPFVWAQNAPALACESDEYSTYVLPNLANALVLLDANQEQFKGLMKEYQYQEFHRGNGLEYLAPSSRVNQMRLIRKERKQVQFLLSPTKLSIIQQLEKAIKAYNPVISKDFSGMTWYQIDFPTSNSTPLSMKIGIKMEEDSEDRVGRTWAIWSSTIIFSR</sequence>
<evidence type="ECO:0000256" key="1">
    <source>
        <dbReference type="SAM" id="SignalP"/>
    </source>
</evidence>
<proteinExistence type="predicted"/>
<keyword evidence="1" id="KW-0732">Signal</keyword>
<gene>
    <name evidence="2" type="ORF">PQG43_04175</name>
</gene>
<accession>A0ABT6BI97</accession>
<protein>
    <recommendedName>
        <fullName evidence="4">DUF4252 domain-containing protein</fullName>
    </recommendedName>
</protein>
<comment type="caution">
    <text evidence="2">The sequence shown here is derived from an EMBL/GenBank/DDBJ whole genome shotgun (WGS) entry which is preliminary data.</text>
</comment>